<feature type="domain" description="AAA+ ATPase" evidence="4">
    <location>
        <begin position="98"/>
        <end position="231"/>
    </location>
</feature>
<organism evidence="5 6">
    <name type="scientific">Pedobacter ginsenosidimutans</name>
    <dbReference type="NCBI Taxonomy" id="687842"/>
    <lineage>
        <taxon>Bacteria</taxon>
        <taxon>Pseudomonadati</taxon>
        <taxon>Bacteroidota</taxon>
        <taxon>Sphingobacteriia</taxon>
        <taxon>Sphingobacteriales</taxon>
        <taxon>Sphingobacteriaceae</taxon>
        <taxon>Pedobacter</taxon>
    </lineage>
</organism>
<keyword evidence="3 5" id="KW-0067">ATP-binding</keyword>
<accession>A0A0T5VPV6</accession>
<gene>
    <name evidence="5" type="ORF">ASU31_10365</name>
</gene>
<protein>
    <submittedName>
        <fullName evidence="5">ATP-binding protein</fullName>
    </submittedName>
</protein>
<dbReference type="PIRSF" id="PIRSF003073">
    <property type="entry name" value="DNAC_TnpB_IstB"/>
    <property type="match status" value="1"/>
</dbReference>
<dbReference type="Gene3D" id="3.40.50.300">
    <property type="entry name" value="P-loop containing nucleotide triphosphate hydrolases"/>
    <property type="match status" value="1"/>
</dbReference>
<dbReference type="PANTHER" id="PTHR30050">
    <property type="entry name" value="CHROMOSOMAL REPLICATION INITIATOR PROTEIN DNAA"/>
    <property type="match status" value="1"/>
</dbReference>
<dbReference type="Proteomes" id="UP000051950">
    <property type="component" value="Unassembled WGS sequence"/>
</dbReference>
<comment type="similarity">
    <text evidence="1">Belongs to the IS21/IS1162 putative ATP-binding protein family.</text>
</comment>
<proteinExistence type="inferred from homology"/>
<dbReference type="InterPro" id="IPR027417">
    <property type="entry name" value="P-loop_NTPase"/>
</dbReference>
<dbReference type="AlphaFoldDB" id="A0A0T5VPV6"/>
<reference evidence="5 6" key="1">
    <citation type="submission" date="2015-11" db="EMBL/GenBank/DDBJ databases">
        <title>Sequence of Pedobacter ginsenosidimutans.</title>
        <authorList>
            <person name="Carson E."/>
            <person name="Keyser V."/>
            <person name="Newman J."/>
            <person name="Miller J."/>
        </authorList>
    </citation>
    <scope>NUCLEOTIDE SEQUENCE [LARGE SCALE GENOMIC DNA]</scope>
    <source>
        <strain evidence="5 6">KACC 14530</strain>
    </source>
</reference>
<dbReference type="GO" id="GO:0006260">
    <property type="term" value="P:DNA replication"/>
    <property type="evidence" value="ECO:0007669"/>
    <property type="project" value="TreeGrafter"/>
</dbReference>
<evidence type="ECO:0000256" key="1">
    <source>
        <dbReference type="ARBA" id="ARBA00008059"/>
    </source>
</evidence>
<evidence type="ECO:0000259" key="4">
    <source>
        <dbReference type="SMART" id="SM00382"/>
    </source>
</evidence>
<evidence type="ECO:0000313" key="6">
    <source>
        <dbReference type="Proteomes" id="UP000051950"/>
    </source>
</evidence>
<dbReference type="InterPro" id="IPR003593">
    <property type="entry name" value="AAA+_ATPase"/>
</dbReference>
<evidence type="ECO:0000313" key="5">
    <source>
        <dbReference type="EMBL" id="KRT15906.1"/>
    </source>
</evidence>
<comment type="caution">
    <text evidence="5">The sequence shown here is derived from an EMBL/GenBank/DDBJ whole genome shotgun (WGS) entry which is preliminary data.</text>
</comment>
<keyword evidence="2" id="KW-0547">Nucleotide-binding</keyword>
<evidence type="ECO:0000256" key="2">
    <source>
        <dbReference type="ARBA" id="ARBA00022741"/>
    </source>
</evidence>
<dbReference type="SMART" id="SM00382">
    <property type="entry name" value="AAA"/>
    <property type="match status" value="1"/>
</dbReference>
<name>A0A0T5VPV6_9SPHI</name>
<dbReference type="STRING" id="687842.ASU31_10365"/>
<sequence>MNNSDTLNKLRSLKLFGMYHAFKTNLEMGKTEDYTPDQLLAELIEAEHEDRINRKINRLIDAARFRYKASVEQINFHRDRNIDRTLIMRLAECGFIEKHENVLITGPTGIGKSYLASALGHQACALEYKVVYWSAPKLFTKLKQAKADNSYVKEMTRIERSEMLILDDFGLQPLDAQSRAMLMEIVEDRHEKNSIVITSQLPVSAWFEMIGDKTIADAVLDRIVHNAHRIEALGESMRKSRPRRVEENVYE</sequence>
<dbReference type="CDD" id="cd00009">
    <property type="entry name" value="AAA"/>
    <property type="match status" value="1"/>
</dbReference>
<dbReference type="InterPro" id="IPR047661">
    <property type="entry name" value="IstB"/>
</dbReference>
<keyword evidence="6" id="KW-1185">Reference proteome</keyword>
<dbReference type="SUPFAM" id="SSF52540">
    <property type="entry name" value="P-loop containing nucleoside triphosphate hydrolases"/>
    <property type="match status" value="1"/>
</dbReference>
<dbReference type="PANTHER" id="PTHR30050:SF4">
    <property type="entry name" value="ATP-BINDING PROTEIN RV3427C IN INSERTION SEQUENCE-RELATED"/>
    <property type="match status" value="1"/>
</dbReference>
<dbReference type="Pfam" id="PF01695">
    <property type="entry name" value="IstB_IS21"/>
    <property type="match status" value="1"/>
</dbReference>
<dbReference type="InterPro" id="IPR002611">
    <property type="entry name" value="IstB_ATP-bd"/>
</dbReference>
<dbReference type="InterPro" id="IPR028350">
    <property type="entry name" value="DNAC/IstB-like"/>
</dbReference>
<dbReference type="NCBIfam" id="NF038214">
    <property type="entry name" value="IS21_help_AAA"/>
    <property type="match status" value="1"/>
</dbReference>
<dbReference type="EMBL" id="LMZQ01000006">
    <property type="protein sequence ID" value="KRT15906.1"/>
    <property type="molecule type" value="Genomic_DNA"/>
</dbReference>
<dbReference type="GO" id="GO:0005524">
    <property type="term" value="F:ATP binding"/>
    <property type="evidence" value="ECO:0007669"/>
    <property type="project" value="UniProtKB-KW"/>
</dbReference>
<dbReference type="RefSeq" id="WP_057932256.1">
    <property type="nucleotide sequence ID" value="NZ_LMZQ01000006.1"/>
</dbReference>
<dbReference type="OrthoDB" id="8064373at2"/>
<evidence type="ECO:0000256" key="3">
    <source>
        <dbReference type="ARBA" id="ARBA00022840"/>
    </source>
</evidence>